<evidence type="ECO:0000313" key="1">
    <source>
        <dbReference type="EMBL" id="KFI69791.1"/>
    </source>
</evidence>
<organism evidence="1 2">
    <name type="scientific">Bifidobacterium longum subsp. suis</name>
    <dbReference type="NCBI Taxonomy" id="1695"/>
    <lineage>
        <taxon>Bacteria</taxon>
        <taxon>Bacillati</taxon>
        <taxon>Actinomycetota</taxon>
        <taxon>Actinomycetes</taxon>
        <taxon>Bifidobacteriales</taxon>
        <taxon>Bifidobacteriaceae</taxon>
        <taxon>Bifidobacterium</taxon>
    </lineage>
</organism>
<sequence length="81" mass="9521">MSDMRSFIKVEHSRFTLILRKGMLPFHWIAESHVYPDKGYVTAVRERTNYGAVWALSSSGALDQVMLSIWEDIEWLDERMD</sequence>
<proteinExistence type="predicted"/>
<dbReference type="EMBL" id="JGZA01000015">
    <property type="protein sequence ID" value="KFI69791.1"/>
    <property type="molecule type" value="Genomic_DNA"/>
</dbReference>
<name>A0A087BFJ1_BIFLN</name>
<gene>
    <name evidence="1" type="ORF">BLSS_0092</name>
</gene>
<comment type="caution">
    <text evidence="1">The sequence shown here is derived from an EMBL/GenBank/DDBJ whole genome shotgun (WGS) entry which is preliminary data.</text>
</comment>
<reference evidence="1 2" key="1">
    <citation type="submission" date="2014-03" db="EMBL/GenBank/DDBJ databases">
        <title>Genomics of Bifidobacteria.</title>
        <authorList>
            <person name="Ventura M."/>
            <person name="Milani C."/>
            <person name="Lugli G.A."/>
        </authorList>
    </citation>
    <scope>NUCLEOTIDE SEQUENCE [LARGE SCALE GENOMIC DNA]</scope>
    <source>
        <strain evidence="1 2">LMG 21814</strain>
    </source>
</reference>
<evidence type="ECO:0000313" key="2">
    <source>
        <dbReference type="Proteomes" id="UP000029024"/>
    </source>
</evidence>
<dbReference type="AlphaFoldDB" id="A0A087BFJ1"/>
<accession>A0A087BFJ1</accession>
<dbReference type="Proteomes" id="UP000029024">
    <property type="component" value="Unassembled WGS sequence"/>
</dbReference>
<protein>
    <submittedName>
        <fullName evidence="1">Uncharacterized protein</fullName>
    </submittedName>
</protein>